<dbReference type="InterPro" id="IPR006578">
    <property type="entry name" value="MADF-dom"/>
</dbReference>
<gene>
    <name evidence="3" type="ORF">NEZAVI_LOCUS14550</name>
</gene>
<evidence type="ECO:0000313" key="4">
    <source>
        <dbReference type="Proteomes" id="UP001152798"/>
    </source>
</evidence>
<dbReference type="EMBL" id="OV725082">
    <property type="protein sequence ID" value="CAH1406662.1"/>
    <property type="molecule type" value="Genomic_DNA"/>
</dbReference>
<reference evidence="3" key="1">
    <citation type="submission" date="2022-01" db="EMBL/GenBank/DDBJ databases">
        <authorList>
            <person name="King R."/>
        </authorList>
    </citation>
    <scope>NUCLEOTIDE SEQUENCE</scope>
</reference>
<dbReference type="PROSITE" id="PS51029">
    <property type="entry name" value="MADF"/>
    <property type="match status" value="1"/>
</dbReference>
<feature type="domain" description="MADF" evidence="2">
    <location>
        <begin position="30"/>
        <end position="126"/>
    </location>
</feature>
<evidence type="ECO:0000259" key="2">
    <source>
        <dbReference type="PROSITE" id="PS51029"/>
    </source>
</evidence>
<accession>A0A9P0MY30</accession>
<proteinExistence type="predicted"/>
<sequence>MEREFVEEALSVLEGTTGSNSSSSDNCLARFIKTYESSPVLWNRLDPNYMNKLKKRKALKKLKVIYREIRPQAKVRDVVRKLNTLRFKYRRELCRIKNEMKNGGEEFYGPNSWVLHSLKFLDVPQEKALSINSNEGQEEPEGEGVNHFNFLQQSDSLSSLTPYHPSFIKENEYQNLRSKQNELLELACDFLSNNHNGEAYDQCLLLGKIWAHKLRNLLPLDREIVEKKVSDIFFKAETGVLLNDSVETNVNRNSTPAPFGSSSDSAESETNYLETFTDL</sequence>
<dbReference type="Pfam" id="PF10545">
    <property type="entry name" value="MADF_DNA_bdg"/>
    <property type="match status" value="1"/>
</dbReference>
<dbReference type="PANTHER" id="PTHR21505:SF8">
    <property type="entry name" value="DPT-YFP REPRESSOR BY OVEREXPRESSION, ISOFORM D-RELATED"/>
    <property type="match status" value="1"/>
</dbReference>
<keyword evidence="4" id="KW-1185">Reference proteome</keyword>
<dbReference type="SMART" id="SM00595">
    <property type="entry name" value="MADF"/>
    <property type="match status" value="1"/>
</dbReference>
<name>A0A9P0MY30_NEZVI</name>
<evidence type="ECO:0000313" key="3">
    <source>
        <dbReference type="EMBL" id="CAH1406662.1"/>
    </source>
</evidence>
<dbReference type="PANTHER" id="PTHR21505">
    <property type="entry name" value="MADF DOMAIN-CONTAINING PROTEIN-RELATED"/>
    <property type="match status" value="1"/>
</dbReference>
<protein>
    <recommendedName>
        <fullName evidence="2">MADF domain-containing protein</fullName>
    </recommendedName>
</protein>
<evidence type="ECO:0000256" key="1">
    <source>
        <dbReference type="SAM" id="MobiDB-lite"/>
    </source>
</evidence>
<dbReference type="AlphaFoldDB" id="A0A9P0MY30"/>
<dbReference type="Proteomes" id="UP001152798">
    <property type="component" value="Chromosome 6"/>
</dbReference>
<feature type="region of interest" description="Disordered" evidence="1">
    <location>
        <begin position="251"/>
        <end position="279"/>
    </location>
</feature>
<organism evidence="3 4">
    <name type="scientific">Nezara viridula</name>
    <name type="common">Southern green stink bug</name>
    <name type="synonym">Cimex viridulus</name>
    <dbReference type="NCBI Taxonomy" id="85310"/>
    <lineage>
        <taxon>Eukaryota</taxon>
        <taxon>Metazoa</taxon>
        <taxon>Ecdysozoa</taxon>
        <taxon>Arthropoda</taxon>
        <taxon>Hexapoda</taxon>
        <taxon>Insecta</taxon>
        <taxon>Pterygota</taxon>
        <taxon>Neoptera</taxon>
        <taxon>Paraneoptera</taxon>
        <taxon>Hemiptera</taxon>
        <taxon>Heteroptera</taxon>
        <taxon>Panheteroptera</taxon>
        <taxon>Pentatomomorpha</taxon>
        <taxon>Pentatomoidea</taxon>
        <taxon>Pentatomidae</taxon>
        <taxon>Pentatominae</taxon>
        <taxon>Nezara</taxon>
    </lineage>
</organism>
<dbReference type="OrthoDB" id="6629425at2759"/>